<protein>
    <submittedName>
        <fullName evidence="5">PpsD protein</fullName>
    </submittedName>
</protein>
<dbReference type="GO" id="GO:0004312">
    <property type="term" value="F:fatty acid synthase activity"/>
    <property type="evidence" value="ECO:0007669"/>
    <property type="project" value="TreeGrafter"/>
</dbReference>
<comment type="similarity">
    <text evidence="3">Belongs to the thiolase-like superfamily. Beta-ketoacyl-ACP synthases family.</text>
</comment>
<dbReference type="Pfam" id="PF02801">
    <property type="entry name" value="Ketoacyl-synt_C"/>
    <property type="match status" value="1"/>
</dbReference>
<dbReference type="PANTHER" id="PTHR43775">
    <property type="entry name" value="FATTY ACID SYNTHASE"/>
    <property type="match status" value="1"/>
</dbReference>
<organism evidence="5 6">
    <name type="scientific">Symbiodinium necroappetens</name>
    <dbReference type="NCBI Taxonomy" id="1628268"/>
    <lineage>
        <taxon>Eukaryota</taxon>
        <taxon>Sar</taxon>
        <taxon>Alveolata</taxon>
        <taxon>Dinophyceae</taxon>
        <taxon>Suessiales</taxon>
        <taxon>Symbiodiniaceae</taxon>
        <taxon>Symbiodinium</taxon>
    </lineage>
</organism>
<reference evidence="5" key="1">
    <citation type="submission" date="2021-02" db="EMBL/GenBank/DDBJ databases">
        <authorList>
            <person name="Dougan E. K."/>
            <person name="Rhodes N."/>
            <person name="Thang M."/>
            <person name="Chan C."/>
        </authorList>
    </citation>
    <scope>NUCLEOTIDE SEQUENCE</scope>
</reference>
<dbReference type="InterPro" id="IPR050091">
    <property type="entry name" value="PKS_NRPS_Biosynth_Enz"/>
</dbReference>
<dbReference type="Proteomes" id="UP000601435">
    <property type="component" value="Unassembled WGS sequence"/>
</dbReference>
<keyword evidence="2" id="KW-0597">Phosphoprotein</keyword>
<dbReference type="InterPro" id="IPR020841">
    <property type="entry name" value="PKS_Beta-ketoAc_synthase_dom"/>
</dbReference>
<sequence>MTPGAALAATEPHLEGTYCELPLLFQEIRHLFAQTAQVGNHVRRVWVPAHNRQLSWEAPGGLCAEHLRHLNATVDEAAKSCMQRGLTGSLRQRWHDLAKNTSWEEAAILAANSSAQLLQEYLRVATEDEAESSYIKSSLALGALPPTYVAGKPDCSGFRSQILEDSFAHIAAFGSSTKATLLRVKGYCLGLMVELCNDAGRLHNPLDLVARVQQAEWSWSCQIVAEGIIQAAASSEVFGIPNTIVADGLLGTDFGLVELRLLQERSTQFVDGLLLGTLSQLSKQLHGLSDSITHCMDTAGGFCQHASAILLKQGAPGMSGEISGLSEVDASRWLDIFRRHRLLSMVYLGPQPGILDLWMFEEVGHVQLADPQRQRIGIELSPGDVVVLRPELLARKLRAPVGSLAMMSLVLGRKTSARRVWPGQGRIPAAKALDEWIRHRLLQLSQDCIDHEVPFAWRKVYDPDDSSLKKVKSACRHGAFLDGLELFPGHAFKMPEQDVRRCDPYQRLCAEGMKASGQRAEDPKAMASSRVIVEPKPGGSLKRHGQRSGGLFVGCPSVADWEHDGDGDQALLAGRLSVMLGLRGTADALVTLEGAAGLAAASLAATALEAKLDFALALGVHLILSPRFWLCCCRATAASLSRHGRSLAFDTSCDGFVRGEACCAVMLCRFELPEPSQMESPPAGCITGSAIAARGCSTSLALQGAAEIRRTVAEAMSDLEDGFVDIAEVDGLGPSAETMELAALQASHRGLCADASPLQLTSLKASCGHQAQCAGLACMMQILAAIRLGTATAQPHLRQLNPSATMAGPSLSHLSVECGQLTEPNLYAGILGRGGGTTVYTVLWGFGGPMAKDGPAHLKPDLVSWAGVEVEGQAPSVYLPLEKQASK</sequence>
<keyword evidence="1" id="KW-0596">Phosphopantetheine</keyword>
<gene>
    <name evidence="5" type="primary">ppsD</name>
    <name evidence="5" type="ORF">SNEC2469_LOCUS11402</name>
</gene>
<feature type="domain" description="Ketosynthase family 3 (KS3)" evidence="4">
    <location>
        <begin position="415"/>
        <end position="818"/>
    </location>
</feature>
<evidence type="ECO:0000259" key="4">
    <source>
        <dbReference type="PROSITE" id="PS52004"/>
    </source>
</evidence>
<dbReference type="OrthoDB" id="425185at2759"/>
<accession>A0A812R0P3</accession>
<dbReference type="InterPro" id="IPR014031">
    <property type="entry name" value="Ketoacyl_synth_C"/>
</dbReference>
<comment type="caution">
    <text evidence="5">The sequence shown here is derived from an EMBL/GenBank/DDBJ whole genome shotgun (WGS) entry which is preliminary data.</text>
</comment>
<dbReference type="InterPro" id="IPR016039">
    <property type="entry name" value="Thiolase-like"/>
</dbReference>
<dbReference type="InterPro" id="IPR014030">
    <property type="entry name" value="Ketoacyl_synth_N"/>
</dbReference>
<evidence type="ECO:0000313" key="6">
    <source>
        <dbReference type="Proteomes" id="UP000601435"/>
    </source>
</evidence>
<evidence type="ECO:0000313" key="5">
    <source>
        <dbReference type="EMBL" id="CAE7414977.1"/>
    </source>
</evidence>
<proteinExistence type="inferred from homology"/>
<keyword evidence="6" id="KW-1185">Reference proteome</keyword>
<dbReference type="SUPFAM" id="SSF53901">
    <property type="entry name" value="Thiolase-like"/>
    <property type="match status" value="2"/>
</dbReference>
<dbReference type="SMART" id="SM00825">
    <property type="entry name" value="PKS_KS"/>
    <property type="match status" value="1"/>
</dbReference>
<dbReference type="AlphaFoldDB" id="A0A812R0P3"/>
<dbReference type="Pfam" id="PF00109">
    <property type="entry name" value="ketoacyl-synt"/>
    <property type="match status" value="1"/>
</dbReference>
<dbReference type="PROSITE" id="PS52004">
    <property type="entry name" value="KS3_2"/>
    <property type="match status" value="1"/>
</dbReference>
<evidence type="ECO:0000256" key="1">
    <source>
        <dbReference type="ARBA" id="ARBA00022450"/>
    </source>
</evidence>
<evidence type="ECO:0000256" key="2">
    <source>
        <dbReference type="ARBA" id="ARBA00022553"/>
    </source>
</evidence>
<keyword evidence="3" id="KW-0808">Transferase</keyword>
<dbReference type="EMBL" id="CAJNJA010018087">
    <property type="protein sequence ID" value="CAE7414977.1"/>
    <property type="molecule type" value="Genomic_DNA"/>
</dbReference>
<dbReference type="PANTHER" id="PTHR43775:SF37">
    <property type="entry name" value="SI:DKEY-61P9.11"/>
    <property type="match status" value="1"/>
</dbReference>
<name>A0A812R0P3_9DINO</name>
<evidence type="ECO:0000256" key="3">
    <source>
        <dbReference type="RuleBase" id="RU003694"/>
    </source>
</evidence>
<dbReference type="GO" id="GO:0006633">
    <property type="term" value="P:fatty acid biosynthetic process"/>
    <property type="evidence" value="ECO:0007669"/>
    <property type="project" value="TreeGrafter"/>
</dbReference>
<dbReference type="Gene3D" id="3.40.47.10">
    <property type="match status" value="1"/>
</dbReference>